<protein>
    <submittedName>
        <fullName evidence="5">AraC family transcriptional regulator</fullName>
    </submittedName>
</protein>
<name>A0A399STS1_9BACT</name>
<feature type="domain" description="HTH araC/xylS-type" evidence="4">
    <location>
        <begin position="174"/>
        <end position="272"/>
    </location>
</feature>
<evidence type="ECO:0000313" key="6">
    <source>
        <dbReference type="Proteomes" id="UP000265926"/>
    </source>
</evidence>
<evidence type="ECO:0000259" key="4">
    <source>
        <dbReference type="PROSITE" id="PS01124"/>
    </source>
</evidence>
<accession>A0A399STS1</accession>
<dbReference type="PRINTS" id="PR00032">
    <property type="entry name" value="HTHARAC"/>
</dbReference>
<keyword evidence="6" id="KW-1185">Reference proteome</keyword>
<proteinExistence type="predicted"/>
<keyword evidence="1" id="KW-0805">Transcription regulation</keyword>
<reference evidence="5 6" key="1">
    <citation type="submission" date="2018-08" db="EMBL/GenBank/DDBJ databases">
        <title>Pallidiluteibacterium maritimus gen. nov., sp. nov., isolated from coastal sediment.</title>
        <authorList>
            <person name="Zhou L.Y."/>
        </authorList>
    </citation>
    <scope>NUCLEOTIDE SEQUENCE [LARGE SCALE GENOMIC DNA]</scope>
    <source>
        <strain evidence="5 6">XSD2</strain>
    </source>
</reference>
<dbReference type="Gene3D" id="1.10.10.60">
    <property type="entry name" value="Homeodomain-like"/>
    <property type="match status" value="2"/>
</dbReference>
<keyword evidence="3" id="KW-0804">Transcription</keyword>
<evidence type="ECO:0000256" key="1">
    <source>
        <dbReference type="ARBA" id="ARBA00023015"/>
    </source>
</evidence>
<dbReference type="InterPro" id="IPR020449">
    <property type="entry name" value="Tscrpt_reg_AraC-type_HTH"/>
</dbReference>
<dbReference type="SUPFAM" id="SSF51215">
    <property type="entry name" value="Regulatory protein AraC"/>
    <property type="match status" value="1"/>
</dbReference>
<comment type="caution">
    <text evidence="5">The sequence shown here is derived from an EMBL/GenBank/DDBJ whole genome shotgun (WGS) entry which is preliminary data.</text>
</comment>
<dbReference type="PANTHER" id="PTHR43280:SF28">
    <property type="entry name" value="HTH-TYPE TRANSCRIPTIONAL ACTIVATOR RHAS"/>
    <property type="match status" value="1"/>
</dbReference>
<dbReference type="SMART" id="SM00342">
    <property type="entry name" value="HTH_ARAC"/>
    <property type="match status" value="1"/>
</dbReference>
<dbReference type="AlphaFoldDB" id="A0A399STS1"/>
<dbReference type="PROSITE" id="PS01124">
    <property type="entry name" value="HTH_ARAC_FAMILY_2"/>
    <property type="match status" value="1"/>
</dbReference>
<dbReference type="GO" id="GO:0043565">
    <property type="term" value="F:sequence-specific DNA binding"/>
    <property type="evidence" value="ECO:0007669"/>
    <property type="project" value="InterPro"/>
</dbReference>
<sequence length="275" mass="31650">MAVDSFECRIITGGFNRCNSSWNKTSDELDKCFKIYHPVNGNATVTIDGQEYSIKSGNVYFLSGYNIVSQKCTSSMDIYWLHFVPVSLHLKHILQNATPIYARSADDYPFTSTFDQSVLKLFRSTHYLSANTSSLPYSTEEAQLHSYILAVIAELIKDIPAEQLSVSGSFTRLSPSIKFMNDEFRNNPPLHVIASKSNLAPNYFHRVFTQNFGLTPYNYMLKLRMEHAIKQLCSTNKSVKEIAFECGYSNEFYFHRQFKKHYNYSPGKLKRIRPF</sequence>
<dbReference type="InterPro" id="IPR009057">
    <property type="entry name" value="Homeodomain-like_sf"/>
</dbReference>
<dbReference type="PANTHER" id="PTHR43280">
    <property type="entry name" value="ARAC-FAMILY TRANSCRIPTIONAL REGULATOR"/>
    <property type="match status" value="1"/>
</dbReference>
<keyword evidence="2" id="KW-0238">DNA-binding</keyword>
<organism evidence="5 6">
    <name type="scientific">Maribellus luteus</name>
    <dbReference type="NCBI Taxonomy" id="2305463"/>
    <lineage>
        <taxon>Bacteria</taxon>
        <taxon>Pseudomonadati</taxon>
        <taxon>Bacteroidota</taxon>
        <taxon>Bacteroidia</taxon>
        <taxon>Marinilabiliales</taxon>
        <taxon>Prolixibacteraceae</taxon>
        <taxon>Maribellus</taxon>
    </lineage>
</organism>
<dbReference type="InterPro" id="IPR018060">
    <property type="entry name" value="HTH_AraC"/>
</dbReference>
<dbReference type="InterPro" id="IPR018062">
    <property type="entry name" value="HTH_AraC-typ_CS"/>
</dbReference>
<dbReference type="SUPFAM" id="SSF46689">
    <property type="entry name" value="Homeodomain-like"/>
    <property type="match status" value="2"/>
</dbReference>
<dbReference type="OrthoDB" id="9816011at2"/>
<evidence type="ECO:0000256" key="3">
    <source>
        <dbReference type="ARBA" id="ARBA00023163"/>
    </source>
</evidence>
<evidence type="ECO:0000256" key="2">
    <source>
        <dbReference type="ARBA" id="ARBA00023125"/>
    </source>
</evidence>
<evidence type="ECO:0000313" key="5">
    <source>
        <dbReference type="EMBL" id="RIJ45932.1"/>
    </source>
</evidence>
<dbReference type="EMBL" id="QWGR01000018">
    <property type="protein sequence ID" value="RIJ45932.1"/>
    <property type="molecule type" value="Genomic_DNA"/>
</dbReference>
<dbReference type="Pfam" id="PF12833">
    <property type="entry name" value="HTH_18"/>
    <property type="match status" value="1"/>
</dbReference>
<dbReference type="Proteomes" id="UP000265926">
    <property type="component" value="Unassembled WGS sequence"/>
</dbReference>
<dbReference type="InterPro" id="IPR037923">
    <property type="entry name" value="HTH-like"/>
</dbReference>
<gene>
    <name evidence="5" type="ORF">D1614_20650</name>
</gene>
<dbReference type="PROSITE" id="PS00041">
    <property type="entry name" value="HTH_ARAC_FAMILY_1"/>
    <property type="match status" value="1"/>
</dbReference>
<dbReference type="GO" id="GO:0003700">
    <property type="term" value="F:DNA-binding transcription factor activity"/>
    <property type="evidence" value="ECO:0007669"/>
    <property type="project" value="InterPro"/>
</dbReference>
<dbReference type="RefSeq" id="WP_119439894.1">
    <property type="nucleotide sequence ID" value="NZ_QWGR01000018.1"/>
</dbReference>